<evidence type="ECO:0000313" key="3">
    <source>
        <dbReference type="EMBL" id="KIK12552.1"/>
    </source>
</evidence>
<protein>
    <recommendedName>
        <fullName evidence="2">Fe2OG dioxygenase domain-containing protein</fullName>
    </recommendedName>
</protein>
<feature type="domain" description="Fe2OG dioxygenase" evidence="2">
    <location>
        <begin position="128"/>
        <end position="230"/>
    </location>
</feature>
<dbReference type="Proteomes" id="UP000054018">
    <property type="component" value="Unassembled WGS sequence"/>
</dbReference>
<evidence type="ECO:0000259" key="2">
    <source>
        <dbReference type="PROSITE" id="PS51471"/>
    </source>
</evidence>
<keyword evidence="4" id="KW-1185">Reference proteome</keyword>
<dbReference type="HOGENOM" id="CLU_019613_2_1_1"/>
<gene>
    <name evidence="3" type="ORF">PISMIDRAFT_120672</name>
</gene>
<dbReference type="GO" id="GO:0016491">
    <property type="term" value="F:oxidoreductase activity"/>
    <property type="evidence" value="ECO:0007669"/>
    <property type="project" value="UniProtKB-KW"/>
</dbReference>
<dbReference type="AlphaFoldDB" id="A0A0C9YQE2"/>
<evidence type="ECO:0000256" key="1">
    <source>
        <dbReference type="RuleBase" id="RU003682"/>
    </source>
</evidence>
<dbReference type="PROSITE" id="PS51471">
    <property type="entry name" value="FE2OG_OXY"/>
    <property type="match status" value="1"/>
</dbReference>
<keyword evidence="1" id="KW-0560">Oxidoreductase</keyword>
<reference evidence="3 4" key="1">
    <citation type="submission" date="2014-04" db="EMBL/GenBank/DDBJ databases">
        <authorList>
            <consortium name="DOE Joint Genome Institute"/>
            <person name="Kuo A."/>
            <person name="Kohler A."/>
            <person name="Costa M.D."/>
            <person name="Nagy L.G."/>
            <person name="Floudas D."/>
            <person name="Copeland A."/>
            <person name="Barry K.W."/>
            <person name="Cichocki N."/>
            <person name="Veneault-Fourrey C."/>
            <person name="LaButti K."/>
            <person name="Lindquist E.A."/>
            <person name="Lipzen A."/>
            <person name="Lundell T."/>
            <person name="Morin E."/>
            <person name="Murat C."/>
            <person name="Sun H."/>
            <person name="Tunlid A."/>
            <person name="Henrissat B."/>
            <person name="Grigoriev I.V."/>
            <person name="Hibbett D.S."/>
            <person name="Martin F."/>
            <person name="Nordberg H.P."/>
            <person name="Cantor M.N."/>
            <person name="Hua S.X."/>
        </authorList>
    </citation>
    <scope>NUCLEOTIDE SEQUENCE [LARGE SCALE GENOMIC DNA]</scope>
    <source>
        <strain evidence="3 4">441</strain>
    </source>
</reference>
<accession>A0A0C9YQE2</accession>
<dbReference type="Gene3D" id="2.60.120.620">
    <property type="entry name" value="q2cbj1_9rhob like domain"/>
    <property type="match status" value="1"/>
</dbReference>
<dbReference type="PANTHER" id="PTHR33099">
    <property type="entry name" value="FE2OG DIOXYGENASE DOMAIN-CONTAINING PROTEIN"/>
    <property type="match status" value="1"/>
</dbReference>
<dbReference type="InterPro" id="IPR005123">
    <property type="entry name" value="Oxoglu/Fe-dep_dioxygenase_dom"/>
</dbReference>
<evidence type="ECO:0000313" key="4">
    <source>
        <dbReference type="Proteomes" id="UP000054018"/>
    </source>
</evidence>
<dbReference type="EMBL" id="KN834071">
    <property type="protein sequence ID" value="KIK12552.1"/>
    <property type="molecule type" value="Genomic_DNA"/>
</dbReference>
<dbReference type="Pfam" id="PF13640">
    <property type="entry name" value="2OG-FeII_Oxy_3"/>
    <property type="match status" value="1"/>
</dbReference>
<sequence>MVYDRKNYQVLSKLCNSVDSSLSSRPPYCAGTCPIPPEKLVLFYGNDSSKVSRIDFSSPTLEELDSLSNACQPASFGVNHERVHDESYRKAGEMNIASFATRFSARNAGLILTVLQELLDCNENRDIKVELYKLNVYGKDSFFKAHKDTSRHETMFGSLVVVFPTHHEGGEFVLREGYREWSLDFAKMLSDSPHRPCVGYVAFFSDVEHEVRQVTSGHRVALTYNLYFTPESQAPIKTISAPAPYEGSLAAPLYTLLTDPTVLPKGGYLAFGLRRHYPLGEGINVTNYETCLTGTDAALGRVLTTLGVDWNVMVFYRNVGSYNDYVSEEVVDLSKEPHDIYDFDEAMGEAAVLVEFASVDGIPRVRRHPNAETPPRHFAKVTVDTMTCWSSPYVMSGHYQAEVGELNAEVYIVVDLQEPVKRVVRKADSMEVGA</sequence>
<organism evidence="3 4">
    <name type="scientific">Pisolithus microcarpus 441</name>
    <dbReference type="NCBI Taxonomy" id="765257"/>
    <lineage>
        <taxon>Eukaryota</taxon>
        <taxon>Fungi</taxon>
        <taxon>Dikarya</taxon>
        <taxon>Basidiomycota</taxon>
        <taxon>Agaricomycotina</taxon>
        <taxon>Agaricomycetes</taxon>
        <taxon>Agaricomycetidae</taxon>
        <taxon>Boletales</taxon>
        <taxon>Sclerodermatineae</taxon>
        <taxon>Pisolithaceae</taxon>
        <taxon>Pisolithus</taxon>
    </lineage>
</organism>
<dbReference type="InterPro" id="IPR044862">
    <property type="entry name" value="Pro_4_hyd_alph_FE2OG_OXY"/>
</dbReference>
<comment type="similarity">
    <text evidence="1">Belongs to the iron/ascorbate-dependent oxidoreductase family.</text>
</comment>
<keyword evidence="1" id="KW-0408">Iron</keyword>
<dbReference type="OrthoDB" id="27483at2759"/>
<keyword evidence="1" id="KW-0479">Metal-binding</keyword>
<name>A0A0C9YQE2_9AGAM</name>
<dbReference type="GO" id="GO:0046872">
    <property type="term" value="F:metal ion binding"/>
    <property type="evidence" value="ECO:0007669"/>
    <property type="project" value="UniProtKB-KW"/>
</dbReference>
<dbReference type="PANTHER" id="PTHR33099:SF14">
    <property type="entry name" value="PROLYL 4-HYDROXYLASE ALPHA SUBUNIT FE(2+) 2OG DIOXYGENASE DOMAIN-CONTAINING PROTEIN"/>
    <property type="match status" value="1"/>
</dbReference>
<reference evidence="4" key="2">
    <citation type="submission" date="2015-01" db="EMBL/GenBank/DDBJ databases">
        <title>Evolutionary Origins and Diversification of the Mycorrhizal Mutualists.</title>
        <authorList>
            <consortium name="DOE Joint Genome Institute"/>
            <consortium name="Mycorrhizal Genomics Consortium"/>
            <person name="Kohler A."/>
            <person name="Kuo A."/>
            <person name="Nagy L.G."/>
            <person name="Floudas D."/>
            <person name="Copeland A."/>
            <person name="Barry K.W."/>
            <person name="Cichocki N."/>
            <person name="Veneault-Fourrey C."/>
            <person name="LaButti K."/>
            <person name="Lindquist E.A."/>
            <person name="Lipzen A."/>
            <person name="Lundell T."/>
            <person name="Morin E."/>
            <person name="Murat C."/>
            <person name="Riley R."/>
            <person name="Ohm R."/>
            <person name="Sun H."/>
            <person name="Tunlid A."/>
            <person name="Henrissat B."/>
            <person name="Grigoriev I.V."/>
            <person name="Hibbett D.S."/>
            <person name="Martin F."/>
        </authorList>
    </citation>
    <scope>NUCLEOTIDE SEQUENCE [LARGE SCALE GENOMIC DNA]</scope>
    <source>
        <strain evidence="4">441</strain>
    </source>
</reference>
<proteinExistence type="inferred from homology"/>